<dbReference type="InterPro" id="IPR030489">
    <property type="entry name" value="TR_Rrf2-type_CS"/>
</dbReference>
<reference evidence="2" key="1">
    <citation type="submission" date="2021-08" db="EMBL/GenBank/DDBJ databases">
        <title>Comparative analyses of Brucepasteria parasyntrophica and Teretinema zuelzerae.</title>
        <authorList>
            <person name="Song Y."/>
            <person name="Brune A."/>
        </authorList>
    </citation>
    <scope>NUCLEOTIDE SEQUENCE</scope>
    <source>
        <strain evidence="2">DSM 1903</strain>
    </source>
</reference>
<dbReference type="InterPro" id="IPR036388">
    <property type="entry name" value="WH-like_DNA-bd_sf"/>
</dbReference>
<dbReference type="GO" id="GO:0005829">
    <property type="term" value="C:cytosol"/>
    <property type="evidence" value="ECO:0007669"/>
    <property type="project" value="TreeGrafter"/>
</dbReference>
<evidence type="ECO:0000313" key="2">
    <source>
        <dbReference type="EMBL" id="MCD1653757.1"/>
    </source>
</evidence>
<dbReference type="PROSITE" id="PS01332">
    <property type="entry name" value="HTH_RRF2_1"/>
    <property type="match status" value="1"/>
</dbReference>
<dbReference type="EMBL" id="JAINWA010000001">
    <property type="protein sequence ID" value="MCD1653757.1"/>
    <property type="molecule type" value="Genomic_DNA"/>
</dbReference>
<gene>
    <name evidence="2" type="ORF">K7J14_03470</name>
</gene>
<evidence type="ECO:0000313" key="3">
    <source>
        <dbReference type="Proteomes" id="UP001198163"/>
    </source>
</evidence>
<comment type="caution">
    <text evidence="2">The sequence shown here is derived from an EMBL/GenBank/DDBJ whole genome shotgun (WGS) entry which is preliminary data.</text>
</comment>
<dbReference type="SUPFAM" id="SSF46785">
    <property type="entry name" value="Winged helix' DNA-binding domain"/>
    <property type="match status" value="1"/>
</dbReference>
<dbReference type="AlphaFoldDB" id="A0AAE3JHF7"/>
<sequence>MKISTRGRYGVRLLIDLAEHADESHVPLAQIGERQSISPRYLEQVAVLLRRTGYIRSVKGASGGYALDRSPSEIVIGEVLRVLEGDILIVDPLRPGETESPLQRCIRASVYDRLNARIADVLDNITLASIIGTVDPDESYMYFI</sequence>
<keyword evidence="1" id="KW-0238">DNA-binding</keyword>
<dbReference type="PANTHER" id="PTHR33221:SF5">
    <property type="entry name" value="HTH-TYPE TRANSCRIPTIONAL REGULATOR ISCR"/>
    <property type="match status" value="1"/>
</dbReference>
<accession>A0AAE3JHF7</accession>
<dbReference type="NCBIfam" id="TIGR00738">
    <property type="entry name" value="rrf2_super"/>
    <property type="match status" value="1"/>
</dbReference>
<dbReference type="GO" id="GO:0003700">
    <property type="term" value="F:DNA-binding transcription factor activity"/>
    <property type="evidence" value="ECO:0007669"/>
    <property type="project" value="TreeGrafter"/>
</dbReference>
<dbReference type="InterPro" id="IPR036390">
    <property type="entry name" value="WH_DNA-bd_sf"/>
</dbReference>
<keyword evidence="3" id="KW-1185">Reference proteome</keyword>
<name>A0AAE3JHF7_9SPIR</name>
<organism evidence="2 3">
    <name type="scientific">Teretinema zuelzerae</name>
    <dbReference type="NCBI Taxonomy" id="156"/>
    <lineage>
        <taxon>Bacteria</taxon>
        <taxon>Pseudomonadati</taxon>
        <taxon>Spirochaetota</taxon>
        <taxon>Spirochaetia</taxon>
        <taxon>Spirochaetales</taxon>
        <taxon>Treponemataceae</taxon>
        <taxon>Teretinema</taxon>
    </lineage>
</organism>
<dbReference type="Pfam" id="PF02082">
    <property type="entry name" value="Rrf2"/>
    <property type="match status" value="1"/>
</dbReference>
<dbReference type="Proteomes" id="UP001198163">
    <property type="component" value="Unassembled WGS sequence"/>
</dbReference>
<dbReference type="PANTHER" id="PTHR33221">
    <property type="entry name" value="WINGED HELIX-TURN-HELIX TRANSCRIPTIONAL REGULATOR, RRF2 FAMILY"/>
    <property type="match status" value="1"/>
</dbReference>
<evidence type="ECO:0000256" key="1">
    <source>
        <dbReference type="ARBA" id="ARBA00023125"/>
    </source>
</evidence>
<proteinExistence type="predicted"/>
<dbReference type="InterPro" id="IPR000944">
    <property type="entry name" value="Tscrpt_reg_Rrf2"/>
</dbReference>
<protein>
    <submittedName>
        <fullName evidence="2">Rrf2 family transcriptional regulator</fullName>
    </submittedName>
</protein>
<dbReference type="Gene3D" id="1.10.10.10">
    <property type="entry name" value="Winged helix-like DNA-binding domain superfamily/Winged helix DNA-binding domain"/>
    <property type="match status" value="1"/>
</dbReference>
<dbReference type="PROSITE" id="PS51197">
    <property type="entry name" value="HTH_RRF2_2"/>
    <property type="match status" value="1"/>
</dbReference>
<dbReference type="RefSeq" id="WP_230753154.1">
    <property type="nucleotide sequence ID" value="NZ_JAINWA010000001.1"/>
</dbReference>
<dbReference type="GO" id="GO:0003677">
    <property type="term" value="F:DNA binding"/>
    <property type="evidence" value="ECO:0007669"/>
    <property type="project" value="UniProtKB-KW"/>
</dbReference>